<dbReference type="Proteomes" id="UP000243342">
    <property type="component" value="Unassembled WGS sequence"/>
</dbReference>
<feature type="domain" description="RecX second three-helical" evidence="7">
    <location>
        <begin position="67"/>
        <end position="107"/>
    </location>
</feature>
<dbReference type="InterPro" id="IPR053926">
    <property type="entry name" value="RecX_HTH_1st"/>
</dbReference>
<dbReference type="Gene3D" id="1.10.10.10">
    <property type="entry name" value="Winged helix-like DNA-binding domain superfamily/Winged helix DNA-binding domain"/>
    <property type="match status" value="2"/>
</dbReference>
<sequence>MTRRAEESAPPATREDPEQRARNICLRLLTGRSRTRRQLADALRERDIPEEAAELVLDRFTEVGLIDDAAFARAWVESRHRNRGLSRMAIARELRAKGVDGVLVEEAVSAVDSDDEETAARALVDRKLRSTAGLEYPKRVRRLAGMLARRGYSEGMALRVVRRALEEEAP</sequence>
<dbReference type="InterPro" id="IPR036388">
    <property type="entry name" value="WH-like_DNA-bd_sf"/>
</dbReference>
<evidence type="ECO:0000256" key="2">
    <source>
        <dbReference type="ARBA" id="ARBA00009695"/>
    </source>
</evidence>
<dbReference type="Pfam" id="PF21981">
    <property type="entry name" value="RecX_HTH3"/>
    <property type="match status" value="1"/>
</dbReference>
<dbReference type="Pfam" id="PF21982">
    <property type="entry name" value="RecX_HTH1"/>
    <property type="match status" value="1"/>
</dbReference>
<evidence type="ECO:0000256" key="5">
    <source>
        <dbReference type="HAMAP-Rule" id="MF_01114"/>
    </source>
</evidence>
<gene>
    <name evidence="5" type="primary">recX</name>
    <name evidence="10" type="ORF">BIV57_15375</name>
</gene>
<dbReference type="Pfam" id="PF02631">
    <property type="entry name" value="RecX_HTH2"/>
    <property type="match status" value="1"/>
</dbReference>
<name>A0A1J7BDE8_9ACTN</name>
<evidence type="ECO:0000259" key="8">
    <source>
        <dbReference type="Pfam" id="PF21981"/>
    </source>
</evidence>
<dbReference type="STRING" id="1428644.BIV57_15375"/>
<evidence type="ECO:0000313" key="10">
    <source>
        <dbReference type="EMBL" id="OIV36605.1"/>
    </source>
</evidence>
<comment type="subcellular location">
    <subcellularLocation>
        <location evidence="1 5">Cytoplasm</location>
    </subcellularLocation>
</comment>
<comment type="similarity">
    <text evidence="2 5">Belongs to the RecX family.</text>
</comment>
<comment type="caution">
    <text evidence="10">The sequence shown here is derived from an EMBL/GenBank/DDBJ whole genome shotgun (WGS) entry which is preliminary data.</text>
</comment>
<evidence type="ECO:0000256" key="3">
    <source>
        <dbReference type="ARBA" id="ARBA00018111"/>
    </source>
</evidence>
<feature type="domain" description="RecX third three-helical" evidence="8">
    <location>
        <begin position="115"/>
        <end position="160"/>
    </location>
</feature>
<dbReference type="AlphaFoldDB" id="A0A1J7BDE8"/>
<dbReference type="HAMAP" id="MF_01114">
    <property type="entry name" value="RecX"/>
    <property type="match status" value="1"/>
</dbReference>
<accession>A0A1J7BDE8</accession>
<evidence type="ECO:0000256" key="6">
    <source>
        <dbReference type="SAM" id="MobiDB-lite"/>
    </source>
</evidence>
<dbReference type="PANTHER" id="PTHR33602:SF1">
    <property type="entry name" value="REGULATORY PROTEIN RECX FAMILY PROTEIN"/>
    <property type="match status" value="1"/>
</dbReference>
<comment type="function">
    <text evidence="5">Modulates RecA activity.</text>
</comment>
<dbReference type="InterPro" id="IPR053925">
    <property type="entry name" value="RecX_HTH_3rd"/>
</dbReference>
<proteinExistence type="inferred from homology"/>
<organism evidence="10 11">
    <name type="scientific">Mangrovactinospora gilvigrisea</name>
    <dbReference type="NCBI Taxonomy" id="1428644"/>
    <lineage>
        <taxon>Bacteria</taxon>
        <taxon>Bacillati</taxon>
        <taxon>Actinomycetota</taxon>
        <taxon>Actinomycetes</taxon>
        <taxon>Kitasatosporales</taxon>
        <taxon>Streptomycetaceae</taxon>
        <taxon>Mangrovactinospora</taxon>
    </lineage>
</organism>
<keyword evidence="11" id="KW-1185">Reference proteome</keyword>
<evidence type="ECO:0000256" key="4">
    <source>
        <dbReference type="ARBA" id="ARBA00022490"/>
    </source>
</evidence>
<dbReference type="EMBL" id="MLCF01000084">
    <property type="protein sequence ID" value="OIV36605.1"/>
    <property type="molecule type" value="Genomic_DNA"/>
</dbReference>
<dbReference type="RefSeq" id="WP_079170365.1">
    <property type="nucleotide sequence ID" value="NZ_MLCF01000084.1"/>
</dbReference>
<dbReference type="PANTHER" id="PTHR33602">
    <property type="entry name" value="REGULATORY PROTEIN RECX FAMILY PROTEIN"/>
    <property type="match status" value="1"/>
</dbReference>
<dbReference type="InterPro" id="IPR003783">
    <property type="entry name" value="Regulatory_RecX"/>
</dbReference>
<dbReference type="GO" id="GO:0005737">
    <property type="term" value="C:cytoplasm"/>
    <property type="evidence" value="ECO:0007669"/>
    <property type="project" value="UniProtKB-SubCell"/>
</dbReference>
<feature type="domain" description="RecX first three-helical" evidence="9">
    <location>
        <begin position="21"/>
        <end position="59"/>
    </location>
</feature>
<evidence type="ECO:0000313" key="11">
    <source>
        <dbReference type="Proteomes" id="UP000243342"/>
    </source>
</evidence>
<evidence type="ECO:0000259" key="9">
    <source>
        <dbReference type="Pfam" id="PF21982"/>
    </source>
</evidence>
<dbReference type="GO" id="GO:0006282">
    <property type="term" value="P:regulation of DNA repair"/>
    <property type="evidence" value="ECO:0007669"/>
    <property type="project" value="UniProtKB-UniRule"/>
</dbReference>
<dbReference type="OrthoDB" id="5244465at2"/>
<feature type="region of interest" description="Disordered" evidence="6">
    <location>
        <begin position="1"/>
        <end position="21"/>
    </location>
</feature>
<reference evidence="10 11" key="1">
    <citation type="submission" date="2016-10" db="EMBL/GenBank/DDBJ databases">
        <title>Genome sequence of Streptomyces gilvigriseus MUSC 26.</title>
        <authorList>
            <person name="Lee L.-H."/>
            <person name="Ser H.-L."/>
        </authorList>
    </citation>
    <scope>NUCLEOTIDE SEQUENCE [LARGE SCALE GENOMIC DNA]</scope>
    <source>
        <strain evidence="10 11">MUSC 26</strain>
    </source>
</reference>
<dbReference type="InterPro" id="IPR053924">
    <property type="entry name" value="RecX_HTH_2nd"/>
</dbReference>
<evidence type="ECO:0000256" key="1">
    <source>
        <dbReference type="ARBA" id="ARBA00004496"/>
    </source>
</evidence>
<keyword evidence="4 5" id="KW-0963">Cytoplasm</keyword>
<protein>
    <recommendedName>
        <fullName evidence="3 5">Regulatory protein RecX</fullName>
    </recommendedName>
</protein>
<evidence type="ECO:0000259" key="7">
    <source>
        <dbReference type="Pfam" id="PF02631"/>
    </source>
</evidence>